<protein>
    <submittedName>
        <fullName evidence="4">SyrP protein</fullName>
    </submittedName>
</protein>
<dbReference type="OrthoDB" id="9769888at2"/>
<dbReference type="RefSeq" id="WP_034959538.1">
    <property type="nucleotide sequence ID" value="NZ_JMIW01000003.1"/>
</dbReference>
<dbReference type="Gene3D" id="3.60.130.10">
    <property type="entry name" value="Clavaminate synthase-like"/>
    <property type="match status" value="1"/>
</dbReference>
<keyword evidence="2" id="KW-0560">Oxidoreductase</keyword>
<dbReference type="SUPFAM" id="SSF51197">
    <property type="entry name" value="Clavaminate synthase-like"/>
    <property type="match status" value="1"/>
</dbReference>
<organism evidence="4 5">
    <name type="scientific">Erythrobacter longus</name>
    <dbReference type="NCBI Taxonomy" id="1044"/>
    <lineage>
        <taxon>Bacteria</taxon>
        <taxon>Pseudomonadati</taxon>
        <taxon>Pseudomonadota</taxon>
        <taxon>Alphaproteobacteria</taxon>
        <taxon>Sphingomonadales</taxon>
        <taxon>Erythrobacteraceae</taxon>
        <taxon>Erythrobacter/Porphyrobacter group</taxon>
        <taxon>Erythrobacter</taxon>
    </lineage>
</organism>
<dbReference type="InterPro" id="IPR042098">
    <property type="entry name" value="TauD-like_sf"/>
</dbReference>
<dbReference type="Proteomes" id="UP000027647">
    <property type="component" value="Unassembled WGS sequence"/>
</dbReference>
<dbReference type="AlphaFoldDB" id="A0A074M9H5"/>
<evidence type="ECO:0000313" key="4">
    <source>
        <dbReference type="EMBL" id="KEO90064.1"/>
    </source>
</evidence>
<dbReference type="eggNOG" id="COG2175">
    <property type="taxonomic scope" value="Bacteria"/>
</dbReference>
<feature type="domain" description="TauD/TfdA-like" evidence="3">
    <location>
        <begin position="16"/>
        <end position="306"/>
    </location>
</feature>
<evidence type="ECO:0000256" key="2">
    <source>
        <dbReference type="ARBA" id="ARBA00023002"/>
    </source>
</evidence>
<comment type="cofactor">
    <cofactor evidence="1">
        <name>Fe(2+)</name>
        <dbReference type="ChEBI" id="CHEBI:29033"/>
    </cofactor>
</comment>
<evidence type="ECO:0000259" key="3">
    <source>
        <dbReference type="Pfam" id="PF02668"/>
    </source>
</evidence>
<dbReference type="STRING" id="1044.EH31_08200"/>
<reference evidence="4 5" key="1">
    <citation type="submission" date="2014-04" db="EMBL/GenBank/DDBJ databases">
        <title>A comprehensive comparison of genomes of Erythrobacter spp. strains.</title>
        <authorList>
            <person name="Zheng Q."/>
        </authorList>
    </citation>
    <scope>NUCLEOTIDE SEQUENCE [LARGE SCALE GENOMIC DNA]</scope>
    <source>
        <strain evidence="4 5">DSM 6997</strain>
    </source>
</reference>
<proteinExistence type="predicted"/>
<dbReference type="PANTHER" id="PTHR10696:SF21">
    <property type="entry name" value="TAUD_TFDA-LIKE DOMAIN-CONTAINING PROTEIN"/>
    <property type="match status" value="1"/>
</dbReference>
<gene>
    <name evidence="4" type="ORF">EH31_08200</name>
</gene>
<evidence type="ECO:0000313" key="5">
    <source>
        <dbReference type="Proteomes" id="UP000027647"/>
    </source>
</evidence>
<dbReference type="PANTHER" id="PTHR10696">
    <property type="entry name" value="GAMMA-BUTYROBETAINE HYDROXYLASE-RELATED"/>
    <property type="match status" value="1"/>
</dbReference>
<dbReference type="InterPro" id="IPR050411">
    <property type="entry name" value="AlphaKG_dependent_hydroxylases"/>
</dbReference>
<dbReference type="InterPro" id="IPR003819">
    <property type="entry name" value="TauD/TfdA-like"/>
</dbReference>
<keyword evidence="5" id="KW-1185">Reference proteome</keyword>
<comment type="caution">
    <text evidence="4">The sequence shown here is derived from an EMBL/GenBank/DDBJ whole genome shotgun (WGS) entry which is preliminary data.</text>
</comment>
<name>A0A074M9H5_ERYLO</name>
<dbReference type="GO" id="GO:0016706">
    <property type="term" value="F:2-oxoglutarate-dependent dioxygenase activity"/>
    <property type="evidence" value="ECO:0007669"/>
    <property type="project" value="UniProtKB-ARBA"/>
</dbReference>
<dbReference type="Pfam" id="PF02668">
    <property type="entry name" value="TauD"/>
    <property type="match status" value="1"/>
</dbReference>
<accession>A0A074M9H5</accession>
<sequence length="311" mass="33486">MTKRHVPEFPGVIPGGGDLAAFLSANKAAVDAALADAGALLFRGFDVPDPLAFDAAIEAHGQTGFTYEDSLSNAVRTNVTPRVFTANEAPPTTEIFLHHEMAQTPLYPSKLFFYCQIAPGSGGATPLCRSDWVLERLAQQAPGFVARLEAEGVRYTNVMPGDDDPASGQGRSWRSTLSVADQNKAEARLNELGYSWEWLEDGSLRATTPALPAVRTLADGRKTFFNQLIAAFRGWADARNDPNKAITFGGIDGRGEAITAADMGPAVAIADELTHDLQWQAGDVALIDNFTVMHGRRPYEGKRRVLASLIA</sequence>
<dbReference type="EMBL" id="JMIW01000003">
    <property type="protein sequence ID" value="KEO90064.1"/>
    <property type="molecule type" value="Genomic_DNA"/>
</dbReference>
<evidence type="ECO:0000256" key="1">
    <source>
        <dbReference type="ARBA" id="ARBA00001954"/>
    </source>
</evidence>